<organism evidence="10 11">
    <name type="scientific">Zea mays</name>
    <name type="common">Maize</name>
    <dbReference type="NCBI Taxonomy" id="4577"/>
    <lineage>
        <taxon>Eukaryota</taxon>
        <taxon>Viridiplantae</taxon>
        <taxon>Streptophyta</taxon>
        <taxon>Embryophyta</taxon>
        <taxon>Tracheophyta</taxon>
        <taxon>Spermatophyta</taxon>
        <taxon>Magnoliopsida</taxon>
        <taxon>Liliopsida</taxon>
        <taxon>Poales</taxon>
        <taxon>Poaceae</taxon>
        <taxon>PACMAD clade</taxon>
        <taxon>Panicoideae</taxon>
        <taxon>Andropogonodae</taxon>
        <taxon>Andropogoneae</taxon>
        <taxon>Tripsacinae</taxon>
        <taxon>Zea</taxon>
    </lineage>
</organism>
<dbReference type="PRINTS" id="PR00783">
    <property type="entry name" value="MINTRINSICP"/>
</dbReference>
<keyword evidence="11" id="KW-1185">Reference proteome</keyword>
<dbReference type="RefSeq" id="NP_001384494.1">
    <property type="nucleotide sequence ID" value="NM_001397565.1"/>
</dbReference>
<dbReference type="GO" id="GO:0015267">
    <property type="term" value="F:channel activity"/>
    <property type="evidence" value="ECO:0007669"/>
    <property type="project" value="InterPro"/>
</dbReference>
<dbReference type="AlphaFoldDB" id="K7US20"/>
<dbReference type="Proteomes" id="UP000007305">
    <property type="component" value="Chromosome 4"/>
</dbReference>
<dbReference type="InterPro" id="IPR000425">
    <property type="entry name" value="MIP"/>
</dbReference>
<dbReference type="STRING" id="4577.K7US20"/>
<proteinExistence type="inferred from homology"/>
<dbReference type="PROSITE" id="PS00221">
    <property type="entry name" value="MIP"/>
    <property type="match status" value="1"/>
</dbReference>
<dbReference type="PANTHER" id="PTHR45724">
    <property type="entry name" value="AQUAPORIN NIP2-1"/>
    <property type="match status" value="1"/>
</dbReference>
<evidence type="ECO:0000313" key="11">
    <source>
        <dbReference type="Proteomes" id="UP000007305"/>
    </source>
</evidence>
<protein>
    <submittedName>
        <fullName evidence="9">Putative aquaporin NIP5-1</fullName>
    </submittedName>
</protein>
<dbReference type="Pfam" id="PF00230">
    <property type="entry name" value="MIP"/>
    <property type="match status" value="1"/>
</dbReference>
<evidence type="ECO:0000313" key="10">
    <source>
        <dbReference type="EnsemblPlants" id="Zm00001eb172850_P001"/>
    </source>
</evidence>
<evidence type="ECO:0000256" key="7">
    <source>
        <dbReference type="RuleBase" id="RU000477"/>
    </source>
</evidence>
<comment type="subcellular location">
    <subcellularLocation>
        <location evidence="1">Membrane</location>
        <topology evidence="1">Multi-pass membrane protein</topology>
    </subcellularLocation>
</comment>
<feature type="transmembrane region" description="Helical" evidence="8">
    <location>
        <begin position="274"/>
        <end position="295"/>
    </location>
</feature>
<reference evidence="10" key="4">
    <citation type="submission" date="2021-05" db="UniProtKB">
        <authorList>
            <consortium name="EnsemblPlants"/>
        </authorList>
    </citation>
    <scope>IDENTIFICATION</scope>
    <source>
        <strain evidence="10">cv. B73</strain>
    </source>
</reference>
<keyword evidence="3 7" id="KW-0812">Transmembrane</keyword>
<reference evidence="10" key="3">
    <citation type="submission" date="2019-07" db="EMBL/GenBank/DDBJ databases">
        <authorList>
            <person name="Seetharam A."/>
            <person name="Woodhouse M."/>
            <person name="Cannon E."/>
        </authorList>
    </citation>
    <scope>NUCLEOTIDE SEQUENCE [LARGE SCALE GENOMIC DNA]</scope>
    <source>
        <strain evidence="10">cv. B73</strain>
    </source>
</reference>
<dbReference type="InterPro" id="IPR034294">
    <property type="entry name" value="Aquaporin_transptr"/>
</dbReference>
<reference evidence="9" key="2">
    <citation type="submission" date="2015-12" db="EMBL/GenBank/DDBJ databases">
        <title>Update maize B73 reference genome by single molecule sequencing technologies.</title>
        <authorList>
            <consortium name="Maize Genome Sequencing Project"/>
            <person name="Ware D."/>
        </authorList>
    </citation>
    <scope>NUCLEOTIDE SEQUENCE</scope>
    <source>
        <tissue evidence="9">Seedling</tissue>
    </source>
</reference>
<evidence type="ECO:0000256" key="4">
    <source>
        <dbReference type="ARBA" id="ARBA00022737"/>
    </source>
</evidence>
<dbReference type="EMBL" id="CM000780">
    <property type="protein sequence ID" value="AQK50832.1"/>
    <property type="molecule type" value="Genomic_DNA"/>
</dbReference>
<feature type="transmembrane region" description="Helical" evidence="8">
    <location>
        <begin position="235"/>
        <end position="254"/>
    </location>
</feature>
<keyword evidence="2 7" id="KW-0813">Transport</keyword>
<evidence type="ECO:0000256" key="6">
    <source>
        <dbReference type="ARBA" id="ARBA00023136"/>
    </source>
</evidence>
<dbReference type="SUPFAM" id="SSF81338">
    <property type="entry name" value="Aquaporin-like"/>
    <property type="match status" value="1"/>
</dbReference>
<dbReference type="GO" id="GO:0016020">
    <property type="term" value="C:membrane"/>
    <property type="evidence" value="ECO:0007669"/>
    <property type="project" value="UniProtKB-SubCell"/>
</dbReference>
<comment type="similarity">
    <text evidence="7">Belongs to the MIP/aquaporin (TC 1.A.8) family.</text>
</comment>
<dbReference type="FunCoup" id="K7US20">
    <property type="interactions" value="17"/>
</dbReference>
<dbReference type="SMR" id="K7US20"/>
<keyword evidence="4" id="KW-0677">Repeat</keyword>
<feature type="transmembrane region" description="Helical" evidence="8">
    <location>
        <begin position="85"/>
        <end position="105"/>
    </location>
</feature>
<keyword evidence="5 8" id="KW-1133">Transmembrane helix</keyword>
<accession>K7US20</accession>
<dbReference type="PaxDb" id="4577-GRMZM2G000471_P01"/>
<name>K7US20_MAIZE</name>
<dbReference type="OMA" id="PMENMSD"/>
<dbReference type="PANTHER" id="PTHR45724:SF35">
    <property type="entry name" value="AQUAPORIN NIP5-1-RELATED"/>
    <property type="match status" value="1"/>
</dbReference>
<dbReference type="Gene3D" id="1.20.1080.10">
    <property type="entry name" value="Glycerol uptake facilitator protein"/>
    <property type="match status" value="1"/>
</dbReference>
<evidence type="ECO:0000256" key="8">
    <source>
        <dbReference type="SAM" id="Phobius"/>
    </source>
</evidence>
<gene>
    <name evidence="10" type="primary">LOC100284417</name>
    <name evidence="9" type="ORF">ZEAMMB73_Zm00001d049578</name>
</gene>
<evidence type="ECO:0000256" key="5">
    <source>
        <dbReference type="ARBA" id="ARBA00022989"/>
    </source>
</evidence>
<keyword evidence="6 8" id="KW-0472">Membrane</keyword>
<dbReference type="InterPro" id="IPR023271">
    <property type="entry name" value="Aquaporin-like"/>
</dbReference>
<evidence type="ECO:0000313" key="9">
    <source>
        <dbReference type="EMBL" id="AQK50832.1"/>
    </source>
</evidence>
<evidence type="ECO:0000256" key="2">
    <source>
        <dbReference type="ARBA" id="ARBA00022448"/>
    </source>
</evidence>
<evidence type="ECO:0000256" key="3">
    <source>
        <dbReference type="ARBA" id="ARBA00022692"/>
    </source>
</evidence>
<dbReference type="GeneID" id="100284417"/>
<reference evidence="11" key="1">
    <citation type="journal article" date="2009" name="Science">
        <title>The B73 maize genome: complexity, diversity, and dynamics.</title>
        <authorList>
            <person name="Schnable P.S."/>
            <person name="Ware D."/>
            <person name="Fulton R.S."/>
            <person name="Stein J.C."/>
            <person name="Wei F."/>
            <person name="Pasternak S."/>
            <person name="Liang C."/>
            <person name="Zhang J."/>
            <person name="Fulton L."/>
            <person name="Graves T.A."/>
            <person name="Minx P."/>
            <person name="Reily A.D."/>
            <person name="Courtney L."/>
            <person name="Kruchowski S.S."/>
            <person name="Tomlinson C."/>
            <person name="Strong C."/>
            <person name="Delehaunty K."/>
            <person name="Fronick C."/>
            <person name="Courtney B."/>
            <person name="Rock S.M."/>
            <person name="Belter E."/>
            <person name="Du F."/>
            <person name="Kim K."/>
            <person name="Abbott R.M."/>
            <person name="Cotton M."/>
            <person name="Levy A."/>
            <person name="Marchetto P."/>
            <person name="Ochoa K."/>
            <person name="Jackson S.M."/>
            <person name="Gillam B."/>
            <person name="Chen W."/>
            <person name="Yan L."/>
            <person name="Higginbotham J."/>
            <person name="Cardenas M."/>
            <person name="Waligorski J."/>
            <person name="Applebaum E."/>
            <person name="Phelps L."/>
            <person name="Falcone J."/>
            <person name="Kanchi K."/>
            <person name="Thane T."/>
            <person name="Scimone A."/>
            <person name="Thane N."/>
            <person name="Henke J."/>
            <person name="Wang T."/>
            <person name="Ruppert J."/>
            <person name="Shah N."/>
            <person name="Rotter K."/>
            <person name="Hodges J."/>
            <person name="Ingenthron E."/>
            <person name="Cordes M."/>
            <person name="Kohlberg S."/>
            <person name="Sgro J."/>
            <person name="Delgado B."/>
            <person name="Mead K."/>
            <person name="Chinwalla A."/>
            <person name="Leonard S."/>
            <person name="Crouse K."/>
            <person name="Collura K."/>
            <person name="Kudrna D."/>
            <person name="Currie J."/>
            <person name="He R."/>
            <person name="Angelova A."/>
            <person name="Rajasekar S."/>
            <person name="Mueller T."/>
            <person name="Lomeli R."/>
            <person name="Scara G."/>
            <person name="Ko A."/>
            <person name="Delaney K."/>
            <person name="Wissotski M."/>
            <person name="Lopez G."/>
            <person name="Campos D."/>
            <person name="Braidotti M."/>
            <person name="Ashley E."/>
            <person name="Golser W."/>
            <person name="Kim H."/>
            <person name="Lee S."/>
            <person name="Lin J."/>
            <person name="Dujmic Z."/>
            <person name="Kim W."/>
            <person name="Talag J."/>
            <person name="Zuccolo A."/>
            <person name="Fan C."/>
            <person name="Sebastian A."/>
            <person name="Kramer M."/>
            <person name="Spiegel L."/>
            <person name="Nascimento L."/>
            <person name="Zutavern T."/>
            <person name="Miller B."/>
            <person name="Ambroise C."/>
            <person name="Muller S."/>
            <person name="Spooner W."/>
            <person name="Narechania A."/>
            <person name="Ren L."/>
            <person name="Wei S."/>
            <person name="Kumari S."/>
            <person name="Faga B."/>
            <person name="Levy M.J."/>
            <person name="McMahan L."/>
            <person name="Van Buren P."/>
            <person name="Vaughn M.W."/>
            <person name="Ying K."/>
            <person name="Yeh C.-T."/>
            <person name="Emrich S.J."/>
            <person name="Jia Y."/>
            <person name="Kalyanaraman A."/>
            <person name="Hsia A.-P."/>
            <person name="Barbazuk W.B."/>
            <person name="Baucom R.S."/>
            <person name="Brutnell T.P."/>
            <person name="Carpita N.C."/>
            <person name="Chaparro C."/>
            <person name="Chia J.-M."/>
            <person name="Deragon J.-M."/>
            <person name="Estill J.C."/>
            <person name="Fu Y."/>
            <person name="Jeddeloh J.A."/>
            <person name="Han Y."/>
            <person name="Lee H."/>
            <person name="Li P."/>
            <person name="Lisch D.R."/>
            <person name="Liu S."/>
            <person name="Liu Z."/>
            <person name="Nagel D.H."/>
            <person name="McCann M.C."/>
            <person name="SanMiguel P."/>
            <person name="Myers A.M."/>
            <person name="Nettleton D."/>
            <person name="Nguyen J."/>
            <person name="Penning B.W."/>
            <person name="Ponnala L."/>
            <person name="Schneider K.L."/>
            <person name="Schwartz D.C."/>
            <person name="Sharma A."/>
            <person name="Soderlund C."/>
            <person name="Springer N.M."/>
            <person name="Sun Q."/>
            <person name="Wang H."/>
            <person name="Waterman M."/>
            <person name="Westerman R."/>
            <person name="Wolfgruber T.K."/>
            <person name="Yang L."/>
            <person name="Yu Y."/>
            <person name="Zhang L."/>
            <person name="Zhou S."/>
            <person name="Zhu Q."/>
            <person name="Bennetzen J.L."/>
            <person name="Dawe R.K."/>
            <person name="Jiang J."/>
            <person name="Jiang N."/>
            <person name="Presting G.G."/>
            <person name="Wessler S.R."/>
            <person name="Aluru S."/>
            <person name="Martienssen R.A."/>
            <person name="Clifton S.W."/>
            <person name="McCombie W.R."/>
            <person name="Wing R.A."/>
            <person name="Wilson R.K."/>
        </authorList>
    </citation>
    <scope>NUCLEOTIDE SEQUENCE [LARGE SCALE GENOMIC DNA]</scope>
    <source>
        <strain evidence="11">cv. B73</strain>
    </source>
</reference>
<dbReference type="EnsemblPlants" id="Zm00001eb172850_T001">
    <property type="protein sequence ID" value="Zm00001eb172850_P001"/>
    <property type="gene ID" value="Zm00001eb172850"/>
</dbReference>
<sequence>MADDGRRRNVSMDFSVSIPSAAAASMLVDKENTSDDRISIIIPHSRSPSSKILPLGFQRNEAPSDHSPARPVSAKRVALALTKKVAAELLGTFLLVFTVLSALITNEAHGGALGVLGVAVAGGTAVVVVVSSIFHVSGGHVNPAVSVAMAVFGHLPPAHLALYAAAQLLGSVAASFVAKALYAGPANLLGPTVATVPSVGASQAFWVEFITTFVVLFVVTALATDPKAVKEMVAVGAGAAVMMSALISGESTGASMNPARTLGTAIATGTYTKIWVYMVAPPLGAIAGCGAYHALK</sequence>
<dbReference type="eggNOG" id="KOG0223">
    <property type="taxonomic scope" value="Eukaryota"/>
</dbReference>
<feature type="transmembrane region" description="Helical" evidence="8">
    <location>
        <begin position="111"/>
        <end position="139"/>
    </location>
</feature>
<dbReference type="Gramene" id="Zm00001eb172850_T001">
    <property type="protein sequence ID" value="Zm00001eb172850_P001"/>
    <property type="gene ID" value="Zm00001eb172850"/>
</dbReference>
<dbReference type="HOGENOM" id="CLU_020019_3_1_1"/>
<dbReference type="ExpressionAtlas" id="K7US20">
    <property type="expression patterns" value="baseline"/>
</dbReference>
<evidence type="ECO:0000256" key="1">
    <source>
        <dbReference type="ARBA" id="ARBA00004141"/>
    </source>
</evidence>
<dbReference type="InterPro" id="IPR022357">
    <property type="entry name" value="MIP_CS"/>
</dbReference>
<feature type="transmembrane region" description="Helical" evidence="8">
    <location>
        <begin position="204"/>
        <end position="223"/>
    </location>
</feature>